<comment type="caution">
    <text evidence="2">The sequence shown here is derived from an EMBL/GenBank/DDBJ whole genome shotgun (WGS) entry which is preliminary data.</text>
</comment>
<feature type="chain" id="PRO_5045972415" evidence="1">
    <location>
        <begin position="23"/>
        <end position="314"/>
    </location>
</feature>
<proteinExistence type="predicted"/>
<evidence type="ECO:0000313" key="2">
    <source>
        <dbReference type="EMBL" id="OXR35132.1"/>
    </source>
</evidence>
<dbReference type="Proteomes" id="UP000215455">
    <property type="component" value="Unassembled WGS sequence"/>
</dbReference>
<dbReference type="InterPro" id="IPR025737">
    <property type="entry name" value="FApF"/>
</dbReference>
<reference evidence="2 3" key="1">
    <citation type="submission" date="2017-06" db="EMBL/GenBank/DDBJ databases">
        <authorList>
            <person name="Furmanczyk E.M."/>
        </authorList>
    </citation>
    <scope>NUCLEOTIDE SEQUENCE [LARGE SCALE GENOMIC DNA]</scope>
    <source>
        <strain evidence="2 3">DSM 16611</strain>
    </source>
</reference>
<dbReference type="EMBL" id="NIWU01000001">
    <property type="protein sequence ID" value="OXR35132.1"/>
    <property type="molecule type" value="Genomic_DNA"/>
</dbReference>
<accession>A0ABX4E0H0</accession>
<keyword evidence="1" id="KW-0732">Signal</keyword>
<sequence>MTTGNRLALGLLALLPAMLAQADNGGIGFWLPGQFGALAAVPTEPGWSLPLIYYHAHAKDDASKPVPRGGLTTVGLDATADILFAFPSYTFAEPLLGAQAALAMGAAVARSEGSVDLTLTGPRGRTVSGSTDDTLKGGSDLYVMGTLKWNHGVHNFIAYSMGDIPVGAYDPNRLVNIGLGHAALDAGGGYTYFDKKNEFSAVAGLTYNWENSDIDYQNGVDAHLDLSASHFINDQTHLGLVGYVYQQVTGDSGSGATFGDFKSRVNGIGPQAGHFFKVGKDLWYANLKGYYEFDAKNRAEGWNTWLSVVIPLSN</sequence>
<gene>
    <name evidence="2" type="ORF">PSUM_04360</name>
</gene>
<evidence type="ECO:0000256" key="1">
    <source>
        <dbReference type="SAM" id="SignalP"/>
    </source>
</evidence>
<organism evidence="2 3">
    <name type="scientific">Pseudomonas umsongensis</name>
    <dbReference type="NCBI Taxonomy" id="198618"/>
    <lineage>
        <taxon>Bacteria</taxon>
        <taxon>Pseudomonadati</taxon>
        <taxon>Pseudomonadota</taxon>
        <taxon>Gammaproteobacteria</taxon>
        <taxon>Pseudomonadales</taxon>
        <taxon>Pseudomonadaceae</taxon>
        <taxon>Pseudomonas</taxon>
    </lineage>
</organism>
<evidence type="ECO:0000313" key="3">
    <source>
        <dbReference type="Proteomes" id="UP000215455"/>
    </source>
</evidence>
<feature type="signal peptide" evidence="1">
    <location>
        <begin position="1"/>
        <end position="22"/>
    </location>
</feature>
<keyword evidence="3" id="KW-1185">Reference proteome</keyword>
<protein>
    <submittedName>
        <fullName evidence="2">Phenol degradation protein</fullName>
    </submittedName>
</protein>
<name>A0ABX4E0H0_9PSED</name>
<dbReference type="Pfam" id="PF13557">
    <property type="entry name" value="Phenol_MetA_deg"/>
    <property type="match status" value="1"/>
</dbReference>
<dbReference type="RefSeq" id="WP_042955920.1">
    <property type="nucleotide sequence ID" value="NZ_CP044409.1"/>
</dbReference>